<evidence type="ECO:0000313" key="3">
    <source>
        <dbReference type="Proteomes" id="UP000536262"/>
    </source>
</evidence>
<evidence type="ECO:0000313" key="2">
    <source>
        <dbReference type="EMBL" id="MBB6357657.1"/>
    </source>
</evidence>
<dbReference type="AlphaFoldDB" id="A0A7X0KNY5"/>
<dbReference type="RefSeq" id="WP_184702482.1">
    <property type="nucleotide sequence ID" value="NZ_BAABEG010000001.1"/>
</dbReference>
<sequence>MIRLYEFRGHRYLLRELSEISGVEHKVIYARLKEGWSVEQAVCIPSVQQRRAGVVFNFLPVEGTGAGSTAQESPEITFSEKAENA</sequence>
<dbReference type="Proteomes" id="UP000536262">
    <property type="component" value="Unassembled WGS sequence"/>
</dbReference>
<comment type="caution">
    <text evidence="2">The sequence shown here is derived from an EMBL/GenBank/DDBJ whole genome shotgun (WGS) entry which is preliminary data.</text>
</comment>
<gene>
    <name evidence="2" type="ORF">GGR00_005480</name>
</gene>
<feature type="region of interest" description="Disordered" evidence="1">
    <location>
        <begin position="65"/>
        <end position="85"/>
    </location>
</feature>
<proteinExistence type="predicted"/>
<keyword evidence="3" id="KW-1185">Reference proteome</keyword>
<feature type="compositionally biased region" description="Polar residues" evidence="1">
    <location>
        <begin position="67"/>
        <end position="76"/>
    </location>
</feature>
<organism evidence="2 3">
    <name type="scientific">Aminobacter aganoensis</name>
    <dbReference type="NCBI Taxonomy" id="83264"/>
    <lineage>
        <taxon>Bacteria</taxon>
        <taxon>Pseudomonadati</taxon>
        <taxon>Pseudomonadota</taxon>
        <taxon>Alphaproteobacteria</taxon>
        <taxon>Hyphomicrobiales</taxon>
        <taxon>Phyllobacteriaceae</taxon>
        <taxon>Aminobacter</taxon>
    </lineage>
</organism>
<protein>
    <submittedName>
        <fullName evidence="2">Uncharacterized protein</fullName>
    </submittedName>
</protein>
<name>A0A7X0KNY5_9HYPH</name>
<dbReference type="EMBL" id="JACHOU010000028">
    <property type="protein sequence ID" value="MBB6357657.1"/>
    <property type="molecule type" value="Genomic_DNA"/>
</dbReference>
<reference evidence="2 3" key="1">
    <citation type="submission" date="2020-08" db="EMBL/GenBank/DDBJ databases">
        <title>Genomic Encyclopedia of Type Strains, Phase IV (KMG-IV): sequencing the most valuable type-strain genomes for metagenomic binning, comparative biology and taxonomic classification.</title>
        <authorList>
            <person name="Goeker M."/>
        </authorList>
    </citation>
    <scope>NUCLEOTIDE SEQUENCE [LARGE SCALE GENOMIC DNA]</scope>
    <source>
        <strain evidence="2 3">DSM 7051</strain>
    </source>
</reference>
<evidence type="ECO:0000256" key="1">
    <source>
        <dbReference type="SAM" id="MobiDB-lite"/>
    </source>
</evidence>
<accession>A0A7X0KNY5</accession>